<comment type="similarity">
    <text evidence="1">Belongs to the OsmC/Ohr family.</text>
</comment>
<dbReference type="InterPro" id="IPR003718">
    <property type="entry name" value="OsmC/Ohr_fam"/>
</dbReference>
<keyword evidence="3" id="KW-1185">Reference proteome</keyword>
<dbReference type="GO" id="GO:0006979">
    <property type="term" value="P:response to oxidative stress"/>
    <property type="evidence" value="ECO:0007669"/>
    <property type="project" value="InterPro"/>
</dbReference>
<name>A0A6I7R956_9CORY</name>
<accession>A0A6I7R956</accession>
<dbReference type="InterPro" id="IPR015946">
    <property type="entry name" value="KH_dom-like_a/b"/>
</dbReference>
<protein>
    <submittedName>
        <fullName evidence="2">Organic hydroperoxide resistance protein</fullName>
    </submittedName>
</protein>
<evidence type="ECO:0000313" key="2">
    <source>
        <dbReference type="EMBL" id="MBA4504747.1"/>
    </source>
</evidence>
<dbReference type="PANTHER" id="PTHR33797:SF2">
    <property type="entry name" value="ORGANIC HYDROPEROXIDE RESISTANCE PROTEIN-LIKE"/>
    <property type="match status" value="1"/>
</dbReference>
<dbReference type="InterPro" id="IPR019953">
    <property type="entry name" value="OHR"/>
</dbReference>
<dbReference type="Gene3D" id="3.30.300.20">
    <property type="match status" value="1"/>
</dbReference>
<organism evidence="2 3">
    <name type="scientific">Corynebacterium sanguinis</name>
    <dbReference type="NCBI Taxonomy" id="2594913"/>
    <lineage>
        <taxon>Bacteria</taxon>
        <taxon>Bacillati</taxon>
        <taxon>Actinomycetota</taxon>
        <taxon>Actinomycetes</taxon>
        <taxon>Mycobacteriales</taxon>
        <taxon>Corynebacteriaceae</taxon>
        <taxon>Corynebacterium</taxon>
    </lineage>
</organism>
<dbReference type="SUPFAM" id="SSF82784">
    <property type="entry name" value="OsmC-like"/>
    <property type="match status" value="1"/>
</dbReference>
<dbReference type="AlphaFoldDB" id="A0A6I7R956"/>
<proteinExistence type="inferred from homology"/>
<dbReference type="PANTHER" id="PTHR33797">
    <property type="entry name" value="ORGANIC HYDROPEROXIDE RESISTANCE PROTEIN-LIKE"/>
    <property type="match status" value="1"/>
</dbReference>
<comment type="caution">
    <text evidence="2">The sequence shown here is derived from an EMBL/GenBank/DDBJ whole genome shotgun (WGS) entry which is preliminary data.</text>
</comment>
<dbReference type="Gene3D" id="2.20.25.10">
    <property type="match status" value="1"/>
</dbReference>
<dbReference type="Proteomes" id="UP000580709">
    <property type="component" value="Unassembled WGS sequence"/>
</dbReference>
<sequence length="142" mass="14703">MIEIEPLYTTEALATGAGRNGRVQAGDGRIDMNLAIPKEMGGSGDGANPEQLFAAGYAACFHSALQSVARQAKKDLGESSVGARVSIGKAGQGFGLAVALEVVIPGLPHDEAQQLADQAHQVCPYSNATRGNIRVDVTVVED</sequence>
<gene>
    <name evidence="2" type="ORF">H0H28_05295</name>
</gene>
<dbReference type="EMBL" id="JACEOR010000188">
    <property type="protein sequence ID" value="MBA4504747.1"/>
    <property type="molecule type" value="Genomic_DNA"/>
</dbReference>
<dbReference type="Pfam" id="PF02566">
    <property type="entry name" value="OsmC"/>
    <property type="match status" value="1"/>
</dbReference>
<evidence type="ECO:0000256" key="1">
    <source>
        <dbReference type="ARBA" id="ARBA00007378"/>
    </source>
</evidence>
<reference evidence="2 3" key="1">
    <citation type="submission" date="2020-07" db="EMBL/GenBank/DDBJ databases">
        <authorList>
            <person name="Khare M."/>
        </authorList>
    </citation>
    <scope>NUCLEOTIDE SEQUENCE [LARGE SCALE GENOMIC DNA]</scope>
    <source>
        <strain evidence="2 3">P8776</strain>
    </source>
</reference>
<evidence type="ECO:0000313" key="3">
    <source>
        <dbReference type="Proteomes" id="UP000580709"/>
    </source>
</evidence>
<dbReference type="InterPro" id="IPR036102">
    <property type="entry name" value="OsmC/Ohrsf"/>
</dbReference>
<dbReference type="NCBIfam" id="TIGR03561">
    <property type="entry name" value="organ_hyd_perox"/>
    <property type="match status" value="1"/>
</dbReference>